<evidence type="ECO:0000256" key="5">
    <source>
        <dbReference type="RuleBase" id="RU362066"/>
    </source>
</evidence>
<keyword evidence="4 5" id="KW-0975">Bacterial flagellum</keyword>
<dbReference type="Pfam" id="PF07195">
    <property type="entry name" value="FliD_C"/>
    <property type="match status" value="1"/>
</dbReference>
<feature type="coiled-coil region" evidence="5">
    <location>
        <begin position="532"/>
        <end position="559"/>
    </location>
</feature>
<evidence type="ECO:0000256" key="4">
    <source>
        <dbReference type="ARBA" id="ARBA00023143"/>
    </source>
</evidence>
<reference evidence="8 9" key="1">
    <citation type="submission" date="2022-10" db="EMBL/GenBank/DDBJ databases">
        <title>Host association and intracellularity evolved multiple times independently in the Rickettsiales.</title>
        <authorList>
            <person name="Castelli M."/>
            <person name="Nardi T."/>
            <person name="Gammuto L."/>
            <person name="Bellinzona G."/>
            <person name="Sabaneyeva E."/>
            <person name="Potekhin A."/>
            <person name="Serra V."/>
            <person name="Petroni G."/>
            <person name="Sassera D."/>
        </authorList>
    </citation>
    <scope>NUCLEOTIDE SEQUENCE [LARGE SCALE GENOMIC DNA]</scope>
    <source>
        <strain evidence="8 9">Kr 154-4</strain>
    </source>
</reference>
<dbReference type="PANTHER" id="PTHR30288:SF0">
    <property type="entry name" value="FLAGELLAR HOOK-ASSOCIATED PROTEIN 2"/>
    <property type="match status" value="1"/>
</dbReference>
<keyword evidence="8" id="KW-0966">Cell projection</keyword>
<comment type="subcellular location">
    <subcellularLocation>
        <location evidence="5">Secreted</location>
    </subcellularLocation>
    <subcellularLocation>
        <location evidence="5">Bacterial flagellum</location>
    </subcellularLocation>
</comment>
<proteinExistence type="inferred from homology"/>
<gene>
    <name evidence="8" type="ORF">Trichorick_00196</name>
</gene>
<evidence type="ECO:0000256" key="3">
    <source>
        <dbReference type="ARBA" id="ARBA00023054"/>
    </source>
</evidence>
<evidence type="ECO:0000256" key="1">
    <source>
        <dbReference type="ARBA" id="ARBA00009764"/>
    </source>
</evidence>
<evidence type="ECO:0000259" key="6">
    <source>
        <dbReference type="Pfam" id="PF02465"/>
    </source>
</evidence>
<dbReference type="EMBL" id="CP112932">
    <property type="protein sequence ID" value="WPY00324.1"/>
    <property type="molecule type" value="Genomic_DNA"/>
</dbReference>
<evidence type="ECO:0000313" key="9">
    <source>
        <dbReference type="Proteomes" id="UP001326613"/>
    </source>
</evidence>
<comment type="function">
    <text evidence="5">Required for morphogenesis and for the elongation of the flagellar filament by facilitating polymerization of the flagellin monomers at the tip of growing filament. Forms a capping structure, which prevents flagellin subunits (transported through the central channel of the flagellum) from leaking out without polymerization at the distal end.</text>
</comment>
<dbReference type="PANTHER" id="PTHR30288">
    <property type="entry name" value="FLAGELLAR CAP/ASSEMBLY PROTEIN FLID"/>
    <property type="match status" value="1"/>
</dbReference>
<dbReference type="Pfam" id="PF02465">
    <property type="entry name" value="FliD_N"/>
    <property type="match status" value="1"/>
</dbReference>
<accession>A0ABZ0UTX3</accession>
<dbReference type="RefSeq" id="WP_323738403.1">
    <property type="nucleotide sequence ID" value="NZ_CP112932.1"/>
</dbReference>
<protein>
    <recommendedName>
        <fullName evidence="5">Flagellar hook-associated protein 2</fullName>
        <shortName evidence="5">HAP2</shortName>
    </recommendedName>
    <alternativeName>
        <fullName evidence="5">Flagellar cap protein</fullName>
    </alternativeName>
</protein>
<organism evidence="8 9">
    <name type="scientific">Candidatus Trichorickettsia mobilis</name>
    <dbReference type="NCBI Taxonomy" id="1346319"/>
    <lineage>
        <taxon>Bacteria</taxon>
        <taxon>Pseudomonadati</taxon>
        <taxon>Pseudomonadota</taxon>
        <taxon>Alphaproteobacteria</taxon>
        <taxon>Rickettsiales</taxon>
        <taxon>Rickettsiaceae</taxon>
        <taxon>Rickettsieae</taxon>
        <taxon>Candidatus Trichorickettsia</taxon>
    </lineage>
</organism>
<keyword evidence="5" id="KW-0964">Secreted</keyword>
<keyword evidence="8" id="KW-0969">Cilium</keyword>
<feature type="domain" description="Flagellar hook-associated protein 2 N-terminal" evidence="6">
    <location>
        <begin position="15"/>
        <end position="122"/>
    </location>
</feature>
<keyword evidence="8" id="KW-0282">Flagellum</keyword>
<dbReference type="InterPro" id="IPR003481">
    <property type="entry name" value="FliD_N"/>
</dbReference>
<comment type="similarity">
    <text evidence="1 5">Belongs to the FliD family.</text>
</comment>
<keyword evidence="9" id="KW-1185">Reference proteome</keyword>
<sequence length="588" mass="62582">MSKVTNNGPISFSSIFDMEAMKERRTKLYQDALKQIDDKIEFSNTEIEAVYKLQQSISALQIASSKFKAGILNSRSQAFSQKTTDAITNDVGNAGDYVTATIDSKNAAKGDIDVTVTALATTASVRTGLFVAGYNAMTANRAIQVDITNNGVGVAPITVNVLQNDTLQVVCNKLNAQLNAQNVEAILVKQASTNQQALVLRSTVTGLRTITVSNTADFGAEFGNGGAAGAGIAVVEAPGANASAVVDGVVITSSSNKLTGVLPGVDLNLRKINTLGQKQTISVIDDVKQAAEQIGDLLKAYNDYIKFSAIQQNWTGEDYAKDAVLGKANNRAIQTADNIIKNMVSIVPGLQGDITGLGSIGIGSQMIPADGNNTPAIPQLTVVDQERFTNAITNNLDGVDKLFRNNTVITPTANAGSTLIYLDSSRVLPANIMGEDIQIRVDVDGGGAVTAVRFSLDNGVNFVAAAYNNGFITFENTALAGMRLFFQNPANIAVNGTEEYTVNVVQGVCDKLSIGLNGLVNTTATGVVDRALQKANEDLKRYNVEKDKAQTALDDQQKKIAAEVFQLRMLEIEAEFFNDFLEGLLDNR</sequence>
<dbReference type="InterPro" id="IPR010809">
    <property type="entry name" value="FliD_C"/>
</dbReference>
<comment type="subunit">
    <text evidence="2 5">Homopentamer.</text>
</comment>
<dbReference type="InterPro" id="IPR040026">
    <property type="entry name" value="FliD"/>
</dbReference>
<evidence type="ECO:0000259" key="7">
    <source>
        <dbReference type="Pfam" id="PF07195"/>
    </source>
</evidence>
<feature type="domain" description="Flagellar hook-associated protein 2 C-terminal" evidence="7">
    <location>
        <begin position="239"/>
        <end position="563"/>
    </location>
</feature>
<keyword evidence="3 5" id="KW-0175">Coiled coil</keyword>
<evidence type="ECO:0000256" key="2">
    <source>
        <dbReference type="ARBA" id="ARBA00011255"/>
    </source>
</evidence>
<name>A0ABZ0UTX3_9RICK</name>
<dbReference type="Proteomes" id="UP001326613">
    <property type="component" value="Chromosome"/>
</dbReference>
<evidence type="ECO:0000313" key="8">
    <source>
        <dbReference type="EMBL" id="WPY00324.1"/>
    </source>
</evidence>